<evidence type="ECO:0000313" key="3">
    <source>
        <dbReference type="Proteomes" id="UP000279029"/>
    </source>
</evidence>
<sequence>MTEGSVNTTRPVGQAVKTPPFHGGNMGSIPIRVTQNNDTTQVVFFAIQMRK</sequence>
<reference evidence="2 3" key="1">
    <citation type="submission" date="2018-09" db="EMBL/GenBank/DDBJ databases">
        <authorList>
            <person name="Postec A."/>
        </authorList>
    </citation>
    <scope>NUCLEOTIDE SEQUENCE [LARGE SCALE GENOMIC DNA]</scope>
    <source>
        <strain evidence="2">70B-A</strain>
    </source>
</reference>
<dbReference type="EMBL" id="LR130778">
    <property type="protein sequence ID" value="VDN47821.1"/>
    <property type="molecule type" value="Genomic_DNA"/>
</dbReference>
<dbReference type="AlphaFoldDB" id="A0A3P7PX94"/>
<name>A0A3P7PX94_9FIRM</name>
<feature type="region of interest" description="Disordered" evidence="1">
    <location>
        <begin position="1"/>
        <end position="32"/>
    </location>
</feature>
<evidence type="ECO:0000313" key="2">
    <source>
        <dbReference type="EMBL" id="VDN47821.1"/>
    </source>
</evidence>
<dbReference type="Proteomes" id="UP000279029">
    <property type="component" value="Chromosome"/>
</dbReference>
<accession>A0A3P7PX94</accession>
<organism evidence="2 3">
    <name type="scientific">Petrocella atlantisensis</name>
    <dbReference type="NCBI Taxonomy" id="2173034"/>
    <lineage>
        <taxon>Bacteria</taxon>
        <taxon>Bacillati</taxon>
        <taxon>Bacillota</taxon>
        <taxon>Clostridia</taxon>
        <taxon>Lachnospirales</taxon>
        <taxon>Vallitaleaceae</taxon>
        <taxon>Petrocella</taxon>
    </lineage>
</organism>
<gene>
    <name evidence="2" type="ORF">PATL70BA_1945</name>
</gene>
<keyword evidence="3" id="KW-1185">Reference proteome</keyword>
<feature type="compositionally biased region" description="Polar residues" evidence="1">
    <location>
        <begin position="1"/>
        <end position="11"/>
    </location>
</feature>
<evidence type="ECO:0000256" key="1">
    <source>
        <dbReference type="SAM" id="MobiDB-lite"/>
    </source>
</evidence>
<protein>
    <submittedName>
        <fullName evidence="2">Uncharacterized protein</fullName>
    </submittedName>
</protein>
<dbReference type="KEGG" id="cbar:PATL70BA_1945"/>
<proteinExistence type="predicted"/>